<keyword evidence="2" id="KW-1185">Reference proteome</keyword>
<gene>
    <name evidence="1" type="ORF">FAVT5_3434</name>
</gene>
<evidence type="ECO:0000313" key="2">
    <source>
        <dbReference type="Proteomes" id="UP000501793"/>
    </source>
</evidence>
<dbReference type="Proteomes" id="UP000501793">
    <property type="component" value="Chromosome"/>
</dbReference>
<sequence>MAQPLTGVAVVLFKDEFNLELKNCNYAHKNRDFQFNVEPSFHRTITSRYPQCGIAGPYVQEARPGRV</sequence>
<reference evidence="1" key="1">
    <citation type="submission" date="2020-04" db="EMBL/GenBank/DDBJ databases">
        <authorList>
            <person name="Hogendoorn C."/>
        </authorList>
    </citation>
    <scope>NUCLEOTIDE SEQUENCE</scope>
    <source>
        <strain evidence="1">FAVT5</strain>
    </source>
</reference>
<dbReference type="EMBL" id="LR792684">
    <property type="protein sequence ID" value="CAB3395534.1"/>
    <property type="molecule type" value="Genomic_DNA"/>
</dbReference>
<evidence type="ECO:0000313" key="1">
    <source>
        <dbReference type="EMBL" id="CAB3395534.1"/>
    </source>
</evidence>
<protein>
    <submittedName>
        <fullName evidence="1">Uncharacterized protein</fullName>
    </submittedName>
</protein>
<name>A0ACA8ZE10_9BACL</name>
<organism evidence="1 2">
    <name type="scientific">Kyrpidia spormannii</name>
    <dbReference type="NCBI Taxonomy" id="2055160"/>
    <lineage>
        <taxon>Bacteria</taxon>
        <taxon>Bacillati</taxon>
        <taxon>Bacillota</taxon>
        <taxon>Bacilli</taxon>
        <taxon>Bacillales</taxon>
        <taxon>Alicyclobacillaceae</taxon>
        <taxon>Kyrpidia</taxon>
    </lineage>
</organism>
<proteinExistence type="predicted"/>
<accession>A0ACA8ZE10</accession>